<evidence type="ECO:0000313" key="1">
    <source>
        <dbReference type="EMBL" id="TRW42805.1"/>
    </source>
</evidence>
<organism evidence="1 2">
    <name type="scientific">Georgenia yuyongxinii</name>
    <dbReference type="NCBI Taxonomy" id="2589797"/>
    <lineage>
        <taxon>Bacteria</taxon>
        <taxon>Bacillati</taxon>
        <taxon>Actinomycetota</taxon>
        <taxon>Actinomycetes</taxon>
        <taxon>Micrococcales</taxon>
        <taxon>Bogoriellaceae</taxon>
        <taxon>Georgenia</taxon>
    </lineage>
</organism>
<gene>
    <name evidence="1" type="ORF">FJ693_20140</name>
</gene>
<evidence type="ECO:0000313" key="2">
    <source>
        <dbReference type="Proteomes" id="UP000318693"/>
    </source>
</evidence>
<dbReference type="AlphaFoldDB" id="A0A552WJ71"/>
<dbReference type="Proteomes" id="UP000318693">
    <property type="component" value="Unassembled WGS sequence"/>
</dbReference>
<keyword evidence="1" id="KW-0031">Aminopeptidase</keyword>
<proteinExistence type="predicted"/>
<sequence>MPIAPALPEIVQLTEGLDGGTWPTYEPAVVAVPVAPAPPGEEEVQPRGGVADVAALYGIDLLHEAERQDVTGAAGQAATVHLPRVLPGVAAVPWAELPPTVVLLGVGDGGAAALRKAGLALGRAAAGGA</sequence>
<keyword evidence="1" id="KW-0645">Protease</keyword>
<dbReference type="EMBL" id="VJXR01000138">
    <property type="protein sequence ID" value="TRW42805.1"/>
    <property type="molecule type" value="Genomic_DNA"/>
</dbReference>
<name>A0A552WJ71_9MICO</name>
<accession>A0A552WJ71</accession>
<dbReference type="GO" id="GO:0004177">
    <property type="term" value="F:aminopeptidase activity"/>
    <property type="evidence" value="ECO:0007669"/>
    <property type="project" value="UniProtKB-KW"/>
</dbReference>
<reference evidence="1 2" key="1">
    <citation type="submission" date="2019-07" db="EMBL/GenBank/DDBJ databases">
        <title>Georgenia wutianyii sp. nov. and Georgenia *** sp. nov. isolated from plateau pika (Ochotona curzoniae) in the Qinghai-Tibet plateau of China.</title>
        <authorList>
            <person name="Tian Z."/>
        </authorList>
    </citation>
    <scope>NUCLEOTIDE SEQUENCE [LARGE SCALE GENOMIC DNA]</scope>
    <source>
        <strain evidence="1 2">Z446</strain>
    </source>
</reference>
<keyword evidence="1" id="KW-0378">Hydrolase</keyword>
<keyword evidence="2" id="KW-1185">Reference proteome</keyword>
<protein>
    <submittedName>
        <fullName evidence="1">Leucyl aminopeptidase family protein</fullName>
    </submittedName>
</protein>
<comment type="caution">
    <text evidence="1">The sequence shown here is derived from an EMBL/GenBank/DDBJ whole genome shotgun (WGS) entry which is preliminary data.</text>
</comment>
<feature type="non-terminal residue" evidence="1">
    <location>
        <position position="129"/>
    </location>
</feature>